<feature type="region of interest" description="Disordered" evidence="3">
    <location>
        <begin position="381"/>
        <end position="415"/>
    </location>
</feature>
<feature type="transmembrane region" description="Helical" evidence="4">
    <location>
        <begin position="1061"/>
        <end position="1082"/>
    </location>
</feature>
<dbReference type="InterPro" id="IPR002641">
    <property type="entry name" value="PNPLA_dom"/>
</dbReference>
<feature type="transmembrane region" description="Helical" evidence="4">
    <location>
        <begin position="1021"/>
        <end position="1041"/>
    </location>
</feature>
<sequence length="1129" mass="120189">MLDPRTPVAPPSSATTATRPKPAGLGPASTTTQELRLAIVLTGGVSLAVWMGGVCREIDLLNQASDPGGQEPADRTEDVRTVCDLYRRLLNLLDVRVSLDVLSGTSAGGINAALLGLANARRRDTGAVRKLWMDAGAFDQLLRNPLRPDPPSLLRGDEFLLSKLREAIAMIAGGPAASPRPTHVFITTTLLSAETSQFTDSYGTLIADADHHGLFHFTDDLLGPRPADEVAAPLALAARSSASFPGAFEPAYLPFGAKLDDAHPDMASYSNATAPHWASDGGLLVNRPIAPLLQEVFDRAASGQVRRVLLYIVPSSRPIQPPTPDRFDHPLNLSQALMRDLSATLNQSIAADLTAIREHNDRVAAAAETRLRLAALGSRLDGRHGAPVPPAGGPEPHAEPVGTVGSGESPAGPGSASLTVLADPAAWRDYRLRQAEWLVRPLVAAVMRAIAADPRLHSRWLATLGPGSDAEQRLRAAAGAEVVRNWPSTPPASTDQVLRAAARLGRPAYDAAKATILDILAAGYVLAEGPDSRARLAECSGQVHDAYTPAPEPDLRELVAAALATSPQGEALELPVARIAALLAGRPDAVPTGAGAGATDGPGTTDIVEILMPAWQKLAAALIGARELLNDLAPRRIATTPEAGPEPDGPVRLSLLQRRSEAAYRVRTYLDFLLARDVPVTVARLLDLHVAERSVLPVGVEVQQAVELVQVSADTRSLLDPGRRQAEDKLTGMQLHHFGAFYKGSWRANDWMWGRLDGAGWLIHLLLDPRRILSVAESAGVEPVDRAAWFLARLEEIVGPVPEASPDGFLPPRGALLAELAFLGSDTMPLPASLPELSQWVALHAQRAIAVDELATVARQIRDAGDAAPSRAEREWLADYDATTPEARADAAAVGALLASCPVPAQRLSERDQTNSPLFIRTLTQTVAVTTAAATAMANPPAFLRPTFAVARSITRGAYVATDGVHGARGRVLLTGVLLMAFGTLAMVTHNLVLGASGLVLVGAGTVMLSVALWRSIPTVLAMVVAIALLLVAAAPWLPWLDVRLFDWLREDLVPWMHEQRWAWTVLFLLVLLPPLEALIRLAPRRLRGRRLVRAVRRLNSRGAPPPVPAPRRPDEAPATGTSSRGQDG</sequence>
<keyword evidence="2" id="KW-0378">Hydrolase</keyword>
<name>A0ABP9RQF6_9ACTN</name>
<feature type="short sequence motif" description="GXSXG" evidence="2">
    <location>
        <begin position="104"/>
        <end position="108"/>
    </location>
</feature>
<dbReference type="PROSITE" id="PS51635">
    <property type="entry name" value="PNPLA"/>
    <property type="match status" value="1"/>
</dbReference>
<feature type="domain" description="PNPLA" evidence="5">
    <location>
        <begin position="39"/>
        <end position="293"/>
    </location>
</feature>
<feature type="region of interest" description="Disordered" evidence="3">
    <location>
        <begin position="1101"/>
        <end position="1129"/>
    </location>
</feature>
<dbReference type="NCBIfam" id="TIGR03607">
    <property type="entry name" value="patatin-like protein"/>
    <property type="match status" value="1"/>
</dbReference>
<dbReference type="Pfam" id="PF11856">
    <property type="entry name" value="DUF3376"/>
    <property type="match status" value="1"/>
</dbReference>
<dbReference type="InterPro" id="IPR019894">
    <property type="entry name" value="Patatin-related_protein"/>
</dbReference>
<evidence type="ECO:0000256" key="1">
    <source>
        <dbReference type="ARBA" id="ARBA00023098"/>
    </source>
</evidence>
<dbReference type="InterPro" id="IPR024282">
    <property type="entry name" value="DUF3376"/>
</dbReference>
<evidence type="ECO:0000313" key="6">
    <source>
        <dbReference type="EMBL" id="GAA5182690.1"/>
    </source>
</evidence>
<gene>
    <name evidence="6" type="ORF">GCM10023322_20160</name>
</gene>
<organism evidence="6 7">
    <name type="scientific">Rugosimonospora acidiphila</name>
    <dbReference type="NCBI Taxonomy" id="556531"/>
    <lineage>
        <taxon>Bacteria</taxon>
        <taxon>Bacillati</taxon>
        <taxon>Actinomycetota</taxon>
        <taxon>Actinomycetes</taxon>
        <taxon>Micromonosporales</taxon>
        <taxon>Micromonosporaceae</taxon>
        <taxon>Rugosimonospora</taxon>
    </lineage>
</organism>
<feature type="region of interest" description="Disordered" evidence="3">
    <location>
        <begin position="1"/>
        <end position="29"/>
    </location>
</feature>
<keyword evidence="4" id="KW-1133">Transmembrane helix</keyword>
<dbReference type="Gene3D" id="3.40.1090.10">
    <property type="entry name" value="Cytosolic phospholipase A2 catalytic domain"/>
    <property type="match status" value="1"/>
</dbReference>
<keyword evidence="4" id="KW-0812">Transmembrane</keyword>
<keyword evidence="7" id="KW-1185">Reference proteome</keyword>
<feature type="compositionally biased region" description="Low complexity" evidence="3">
    <location>
        <begin position="399"/>
        <end position="415"/>
    </location>
</feature>
<evidence type="ECO:0000259" key="5">
    <source>
        <dbReference type="PROSITE" id="PS51635"/>
    </source>
</evidence>
<evidence type="ECO:0000313" key="7">
    <source>
        <dbReference type="Proteomes" id="UP001501570"/>
    </source>
</evidence>
<keyword evidence="1 2" id="KW-0443">Lipid metabolism</keyword>
<feature type="short sequence motif" description="DGA/G" evidence="2">
    <location>
        <begin position="280"/>
        <end position="282"/>
    </location>
</feature>
<evidence type="ECO:0000256" key="3">
    <source>
        <dbReference type="SAM" id="MobiDB-lite"/>
    </source>
</evidence>
<feature type="active site" description="Nucleophile" evidence="2">
    <location>
        <position position="106"/>
    </location>
</feature>
<feature type="transmembrane region" description="Helical" evidence="4">
    <location>
        <begin position="994"/>
        <end position="1014"/>
    </location>
</feature>
<reference evidence="7" key="1">
    <citation type="journal article" date="2019" name="Int. J. Syst. Evol. Microbiol.">
        <title>The Global Catalogue of Microorganisms (GCM) 10K type strain sequencing project: providing services to taxonomists for standard genome sequencing and annotation.</title>
        <authorList>
            <consortium name="The Broad Institute Genomics Platform"/>
            <consortium name="The Broad Institute Genome Sequencing Center for Infectious Disease"/>
            <person name="Wu L."/>
            <person name="Ma J."/>
        </authorList>
    </citation>
    <scope>NUCLEOTIDE SEQUENCE [LARGE SCALE GENOMIC DNA]</scope>
    <source>
        <strain evidence="7">JCM 18304</strain>
    </source>
</reference>
<proteinExistence type="predicted"/>
<keyword evidence="4" id="KW-0472">Membrane</keyword>
<accession>A0ABP9RQF6</accession>
<evidence type="ECO:0000256" key="4">
    <source>
        <dbReference type="SAM" id="Phobius"/>
    </source>
</evidence>
<feature type="compositionally biased region" description="Polar residues" evidence="3">
    <location>
        <begin position="1120"/>
        <end position="1129"/>
    </location>
</feature>
<dbReference type="RefSeq" id="WP_345628275.1">
    <property type="nucleotide sequence ID" value="NZ_BAABJQ010000005.1"/>
</dbReference>
<evidence type="ECO:0000256" key="2">
    <source>
        <dbReference type="PROSITE-ProRule" id="PRU01161"/>
    </source>
</evidence>
<dbReference type="SUPFAM" id="SSF52151">
    <property type="entry name" value="FabD/lysophospholipase-like"/>
    <property type="match status" value="1"/>
</dbReference>
<comment type="caution">
    <text evidence="6">The sequence shown here is derived from an EMBL/GenBank/DDBJ whole genome shotgun (WGS) entry which is preliminary data.</text>
</comment>
<dbReference type="InterPro" id="IPR016035">
    <property type="entry name" value="Acyl_Trfase/lysoPLipase"/>
</dbReference>
<keyword evidence="2" id="KW-0442">Lipid degradation</keyword>
<protein>
    <submittedName>
        <fullName evidence="6">Patatin-like protein</fullName>
    </submittedName>
</protein>
<dbReference type="Pfam" id="PF01734">
    <property type="entry name" value="Patatin"/>
    <property type="match status" value="1"/>
</dbReference>
<dbReference type="EMBL" id="BAABJQ010000005">
    <property type="protein sequence ID" value="GAA5182690.1"/>
    <property type="molecule type" value="Genomic_DNA"/>
</dbReference>
<dbReference type="Proteomes" id="UP001501570">
    <property type="component" value="Unassembled WGS sequence"/>
</dbReference>
<comment type="caution">
    <text evidence="2">Lacks conserved residue(s) required for the propagation of feature annotation.</text>
</comment>
<feature type="active site" description="Proton acceptor" evidence="2">
    <location>
        <position position="280"/>
    </location>
</feature>